<accession>A0A6G9ZA01</accession>
<dbReference type="RefSeq" id="WP_167489318.1">
    <property type="nucleotide sequence ID" value="NZ_CP046173.1"/>
</dbReference>
<name>A0A6G9ZA01_9NOCA</name>
<proteinExistence type="predicted"/>
<reference evidence="1 2" key="1">
    <citation type="journal article" date="2019" name="ACS Chem. Biol.">
        <title>Identification and Mobilization of a Cryptic Antibiotic Biosynthesis Gene Locus from a Human-Pathogenic Nocardia Isolate.</title>
        <authorList>
            <person name="Herisse M."/>
            <person name="Ishida K."/>
            <person name="Porter J.L."/>
            <person name="Howden B."/>
            <person name="Hertweck C."/>
            <person name="Stinear T.P."/>
            <person name="Pidot S.J."/>
        </authorList>
    </citation>
    <scope>NUCLEOTIDE SEQUENCE [LARGE SCALE GENOMIC DNA]</scope>
    <source>
        <strain evidence="1 2">AUSMDU00012715</strain>
    </source>
</reference>
<dbReference type="EMBL" id="CP046173">
    <property type="protein sequence ID" value="QIS21996.1"/>
    <property type="molecule type" value="Genomic_DNA"/>
</dbReference>
<evidence type="ECO:0000313" key="1">
    <source>
        <dbReference type="EMBL" id="QIS21996.1"/>
    </source>
</evidence>
<sequence>MGKSVIGRVLVVGVLWGGIGMVEVGQAGAESDPCGAQISDWEGGGQGATYSGVLERPGVHAGDVAHPDDRLGVTVTVKDGKATVVTQPATRFSVTMREVDVKRHWDNSFGFWAAQTIDAVHVTLSDTGVLESPQCGSATTVSSAAFSLYSETSWQAGAQQTDAWHGTVSRDRPTL</sequence>
<protein>
    <submittedName>
        <fullName evidence="1">Uncharacterized protein</fullName>
    </submittedName>
</protein>
<dbReference type="Proteomes" id="UP000500953">
    <property type="component" value="Chromosome"/>
</dbReference>
<gene>
    <name evidence="1" type="ORF">F6W96_30305</name>
</gene>
<organism evidence="1 2">
    <name type="scientific">Nocardia terpenica</name>
    <dbReference type="NCBI Taxonomy" id="455432"/>
    <lineage>
        <taxon>Bacteria</taxon>
        <taxon>Bacillati</taxon>
        <taxon>Actinomycetota</taxon>
        <taxon>Actinomycetes</taxon>
        <taxon>Mycobacteriales</taxon>
        <taxon>Nocardiaceae</taxon>
        <taxon>Nocardia</taxon>
    </lineage>
</organism>
<dbReference type="AlphaFoldDB" id="A0A6G9ZA01"/>
<evidence type="ECO:0000313" key="2">
    <source>
        <dbReference type="Proteomes" id="UP000500953"/>
    </source>
</evidence>